<comment type="caution">
    <text evidence="1">The sequence shown here is derived from an EMBL/GenBank/DDBJ whole genome shotgun (WGS) entry which is preliminary data.</text>
</comment>
<evidence type="ECO:0000313" key="1">
    <source>
        <dbReference type="EMBL" id="ROL46592.1"/>
    </source>
</evidence>
<protein>
    <submittedName>
        <fullName evidence="1">Uncharacterized protein</fullName>
    </submittedName>
</protein>
<keyword evidence="2" id="KW-1185">Reference proteome</keyword>
<gene>
    <name evidence="1" type="ORF">DPX16_3689</name>
</gene>
<organism evidence="1 2">
    <name type="scientific">Anabarilius grahami</name>
    <name type="common">Kanglang fish</name>
    <name type="synonym">Barilius grahami</name>
    <dbReference type="NCBI Taxonomy" id="495550"/>
    <lineage>
        <taxon>Eukaryota</taxon>
        <taxon>Metazoa</taxon>
        <taxon>Chordata</taxon>
        <taxon>Craniata</taxon>
        <taxon>Vertebrata</taxon>
        <taxon>Euteleostomi</taxon>
        <taxon>Actinopterygii</taxon>
        <taxon>Neopterygii</taxon>
        <taxon>Teleostei</taxon>
        <taxon>Ostariophysi</taxon>
        <taxon>Cypriniformes</taxon>
        <taxon>Xenocyprididae</taxon>
        <taxon>Xenocypridinae</taxon>
        <taxon>Xenocypridinae incertae sedis</taxon>
        <taxon>Anabarilius</taxon>
    </lineage>
</organism>
<sequence length="316" mass="35343">MGNDASPIKSEAVKEERRLPGSDAKDAIVLTFPSISAAFGRLRDGCQLSSESWSLTSAASYIHFLWDFNQFENYNRQKQFWCPGLISTISEHRPNYNCADLKICGCVYTSRALVYSHNFHVQECLFKSQWVLDPSACVYMQTGAGGGTGSEGTAVTATPFLNSFDVEHADMAGTCMNNVSSNSPQISLQQSFRKNAQRHRRFISSQHLLQAICRPSLQMSFVRAFHMLSLRCANERRWYNFKRAELIGLIEDIKITCQLYVPKPHVRVTAGDKRGTRGISHTEDGGRSNLMWTGFTGQSERLNGAPVGERLRSGPL</sequence>
<proteinExistence type="predicted"/>
<accession>A0A3N0YK09</accession>
<name>A0A3N0YK09_ANAGA</name>
<dbReference type="Proteomes" id="UP000281406">
    <property type="component" value="Unassembled WGS sequence"/>
</dbReference>
<evidence type="ECO:0000313" key="2">
    <source>
        <dbReference type="Proteomes" id="UP000281406"/>
    </source>
</evidence>
<dbReference type="EMBL" id="RJVU01037445">
    <property type="protein sequence ID" value="ROL46592.1"/>
    <property type="molecule type" value="Genomic_DNA"/>
</dbReference>
<dbReference type="AlphaFoldDB" id="A0A3N0YK09"/>
<reference evidence="1 2" key="1">
    <citation type="submission" date="2018-10" db="EMBL/GenBank/DDBJ databases">
        <title>Genome assembly for a Yunnan-Guizhou Plateau 3E fish, Anabarilius grahami (Regan), and its evolutionary and genetic applications.</title>
        <authorList>
            <person name="Jiang W."/>
        </authorList>
    </citation>
    <scope>NUCLEOTIDE SEQUENCE [LARGE SCALE GENOMIC DNA]</scope>
    <source>
        <strain evidence="1">AG-KIZ</strain>
        <tissue evidence="1">Muscle</tissue>
    </source>
</reference>